<dbReference type="Pfam" id="PF25601">
    <property type="entry name" value="AAA_lid_14"/>
    <property type="match status" value="1"/>
</dbReference>
<keyword evidence="1" id="KW-0547">Nucleotide-binding</keyword>
<keyword evidence="3" id="KW-0805">Transcription regulation</keyword>
<dbReference type="CDD" id="cd00009">
    <property type="entry name" value="AAA"/>
    <property type="match status" value="1"/>
</dbReference>
<evidence type="ECO:0000313" key="9">
    <source>
        <dbReference type="EMBL" id="MBI5078665.1"/>
    </source>
</evidence>
<dbReference type="Gene3D" id="1.10.8.60">
    <property type="match status" value="1"/>
</dbReference>
<dbReference type="EMBL" id="JACRKR010000072">
    <property type="protein sequence ID" value="MBI5078665.1"/>
    <property type="molecule type" value="Genomic_DNA"/>
</dbReference>
<dbReference type="Proteomes" id="UP000808761">
    <property type="component" value="Unassembled WGS sequence"/>
</dbReference>
<dbReference type="InterPro" id="IPR058031">
    <property type="entry name" value="AAA_lid_NorR"/>
</dbReference>
<evidence type="ECO:0000256" key="2">
    <source>
        <dbReference type="ARBA" id="ARBA00022840"/>
    </source>
</evidence>
<keyword evidence="6" id="KW-0804">Transcription</keyword>
<dbReference type="AlphaFoldDB" id="A0A9D6YXL2"/>
<comment type="caution">
    <text evidence="9">The sequence shown here is derived from an EMBL/GenBank/DDBJ whole genome shotgun (WGS) entry which is preliminary data.</text>
</comment>
<feature type="domain" description="Sigma-54 factor interaction" evidence="8">
    <location>
        <begin position="1"/>
        <end position="162"/>
    </location>
</feature>
<dbReference type="InterPro" id="IPR025943">
    <property type="entry name" value="Sigma_54_int_dom_ATP-bd_2"/>
</dbReference>
<dbReference type="SUPFAM" id="SSF46689">
    <property type="entry name" value="Homeodomain-like"/>
    <property type="match status" value="1"/>
</dbReference>
<keyword evidence="4" id="KW-0238">DNA-binding</keyword>
<evidence type="ECO:0000313" key="10">
    <source>
        <dbReference type="Proteomes" id="UP000808761"/>
    </source>
</evidence>
<proteinExistence type="predicted"/>
<dbReference type="PROSITE" id="PS00676">
    <property type="entry name" value="SIGMA54_INTERACT_2"/>
    <property type="match status" value="1"/>
</dbReference>
<dbReference type="FunFam" id="1.10.8.60:FF:000014">
    <property type="entry name" value="DNA-binding transcriptional regulator NtrC"/>
    <property type="match status" value="1"/>
</dbReference>
<protein>
    <submittedName>
        <fullName evidence="9">Sigma 54-interacting transcriptional regulator</fullName>
    </submittedName>
</protein>
<evidence type="ECO:0000256" key="5">
    <source>
        <dbReference type="ARBA" id="ARBA00023159"/>
    </source>
</evidence>
<dbReference type="Gene3D" id="1.10.10.60">
    <property type="entry name" value="Homeodomain-like"/>
    <property type="match status" value="1"/>
</dbReference>
<evidence type="ECO:0000256" key="7">
    <source>
        <dbReference type="SAM" id="MobiDB-lite"/>
    </source>
</evidence>
<dbReference type="InterPro" id="IPR027417">
    <property type="entry name" value="P-loop_NTPase"/>
</dbReference>
<keyword evidence="2" id="KW-0067">ATP-binding</keyword>
<dbReference type="Gene3D" id="3.40.50.300">
    <property type="entry name" value="P-loop containing nucleotide triphosphate hydrolases"/>
    <property type="match status" value="1"/>
</dbReference>
<dbReference type="GO" id="GO:0006355">
    <property type="term" value="P:regulation of DNA-templated transcription"/>
    <property type="evidence" value="ECO:0007669"/>
    <property type="project" value="InterPro"/>
</dbReference>
<feature type="region of interest" description="Disordered" evidence="7">
    <location>
        <begin position="172"/>
        <end position="196"/>
    </location>
</feature>
<name>A0A9D6YXL2_UNCSA</name>
<dbReference type="InterPro" id="IPR002197">
    <property type="entry name" value="HTH_Fis"/>
</dbReference>
<evidence type="ECO:0000256" key="4">
    <source>
        <dbReference type="ARBA" id="ARBA00023125"/>
    </source>
</evidence>
<dbReference type="GO" id="GO:0043565">
    <property type="term" value="F:sequence-specific DNA binding"/>
    <property type="evidence" value="ECO:0007669"/>
    <property type="project" value="InterPro"/>
</dbReference>
<dbReference type="InterPro" id="IPR025944">
    <property type="entry name" value="Sigma_54_int_dom_CS"/>
</dbReference>
<dbReference type="PROSITE" id="PS50045">
    <property type="entry name" value="SIGMA54_INTERACT_4"/>
    <property type="match status" value="1"/>
</dbReference>
<evidence type="ECO:0000256" key="3">
    <source>
        <dbReference type="ARBA" id="ARBA00023015"/>
    </source>
</evidence>
<dbReference type="Pfam" id="PF00158">
    <property type="entry name" value="Sigma54_activat"/>
    <property type="match status" value="1"/>
</dbReference>
<sequence length="243" mass="27311">ELFGYERGAFTGAMERKLGKFELADGGTLFLDEIGCMSAAMQTKFLRVIENKIIERLGGEKSIPVDVRIISATNLDFKQAIEEGKFRHDLYYRLNIIPLHLPPLRERKGDIPLFIHYFLNKFNKELNKKVKKISEEAKQALINYAWPGNVRELQNLLERLVVLADGNSITEADLPFSPSPQPPAEADAKLPPSGPLRETLEQCEKELIQNALTQSGQNRSRAARILGLPRSSLNSRIESLGLS</sequence>
<dbReference type="GO" id="GO:0005524">
    <property type="term" value="F:ATP binding"/>
    <property type="evidence" value="ECO:0007669"/>
    <property type="project" value="UniProtKB-KW"/>
</dbReference>
<keyword evidence="5" id="KW-0010">Activator</keyword>
<feature type="non-terminal residue" evidence="9">
    <location>
        <position position="1"/>
    </location>
</feature>
<dbReference type="PROSITE" id="PS00688">
    <property type="entry name" value="SIGMA54_INTERACT_3"/>
    <property type="match status" value="1"/>
</dbReference>
<dbReference type="PANTHER" id="PTHR32071">
    <property type="entry name" value="TRANSCRIPTIONAL REGULATORY PROTEIN"/>
    <property type="match status" value="1"/>
</dbReference>
<dbReference type="InterPro" id="IPR009057">
    <property type="entry name" value="Homeodomain-like_sf"/>
</dbReference>
<dbReference type="SUPFAM" id="SSF52540">
    <property type="entry name" value="P-loop containing nucleoside triphosphate hydrolases"/>
    <property type="match status" value="1"/>
</dbReference>
<gene>
    <name evidence="9" type="ORF">HZB08_01405</name>
</gene>
<dbReference type="PRINTS" id="PR01590">
    <property type="entry name" value="HTHFIS"/>
</dbReference>
<dbReference type="InterPro" id="IPR002078">
    <property type="entry name" value="Sigma_54_int"/>
</dbReference>
<reference evidence="9" key="1">
    <citation type="submission" date="2020-07" db="EMBL/GenBank/DDBJ databases">
        <title>Huge and variable diversity of episymbiotic CPR bacteria and DPANN archaea in groundwater ecosystems.</title>
        <authorList>
            <person name="He C.Y."/>
            <person name="Keren R."/>
            <person name="Whittaker M."/>
            <person name="Farag I.F."/>
            <person name="Doudna J."/>
            <person name="Cate J.H.D."/>
            <person name="Banfield J.F."/>
        </authorList>
    </citation>
    <scope>NUCLEOTIDE SEQUENCE</scope>
    <source>
        <strain evidence="9">NC_groundwater_1860_Pr3_B-0.1um_51_7</strain>
    </source>
</reference>
<evidence type="ECO:0000259" key="8">
    <source>
        <dbReference type="PROSITE" id="PS50045"/>
    </source>
</evidence>
<dbReference type="Pfam" id="PF02954">
    <property type="entry name" value="HTH_8"/>
    <property type="match status" value="1"/>
</dbReference>
<accession>A0A9D6YXL2</accession>
<organism evidence="9 10">
    <name type="scientific">Candidatus Saganbacteria bacterium</name>
    <dbReference type="NCBI Taxonomy" id="2575572"/>
    <lineage>
        <taxon>Bacteria</taxon>
        <taxon>Bacillati</taxon>
        <taxon>Saganbacteria</taxon>
    </lineage>
</organism>
<evidence type="ECO:0000256" key="6">
    <source>
        <dbReference type="ARBA" id="ARBA00023163"/>
    </source>
</evidence>
<evidence type="ECO:0000256" key="1">
    <source>
        <dbReference type="ARBA" id="ARBA00022741"/>
    </source>
</evidence>